<dbReference type="InterPro" id="IPR014883">
    <property type="entry name" value="VRR_NUC"/>
</dbReference>
<reference evidence="5" key="1">
    <citation type="submission" date="2020-05" db="EMBL/GenBank/DDBJ databases">
        <authorList>
            <person name="Chiriac C."/>
            <person name="Salcher M."/>
            <person name="Ghai R."/>
            <person name="Kavagutti S V."/>
        </authorList>
    </citation>
    <scope>NUCLEOTIDE SEQUENCE</scope>
</reference>
<keyword evidence="2" id="KW-0540">Nuclease</keyword>
<dbReference type="EMBL" id="LR797312">
    <property type="protein sequence ID" value="CAB4202837.1"/>
    <property type="molecule type" value="Genomic_DNA"/>
</dbReference>
<evidence type="ECO:0000313" key="6">
    <source>
        <dbReference type="EMBL" id="CAB4220703.1"/>
    </source>
</evidence>
<sequence length="123" mass="13409">MRPEDALQRSVVSYFELLQAQGRLKFAAIPNAAKRSYKTAAYLKNLGMVAGAPDLMVWLAPKPIRPGIKAPPEVGKVLAIELKAGKGKLSEAQIGWQAWLKSNGFHHYVARSLQDVINILSGA</sequence>
<dbReference type="GO" id="GO:0003676">
    <property type="term" value="F:nucleic acid binding"/>
    <property type="evidence" value="ECO:0007669"/>
    <property type="project" value="InterPro"/>
</dbReference>
<dbReference type="GO" id="GO:0016788">
    <property type="term" value="F:hydrolase activity, acting on ester bonds"/>
    <property type="evidence" value="ECO:0007669"/>
    <property type="project" value="InterPro"/>
</dbReference>
<protein>
    <submittedName>
        <fullName evidence="5">VRR-NUC domain containing protein</fullName>
    </submittedName>
</protein>
<dbReference type="SMART" id="SM00990">
    <property type="entry name" value="VRR_NUC"/>
    <property type="match status" value="1"/>
</dbReference>
<comment type="cofactor">
    <cofactor evidence="1">
        <name>Mg(2+)</name>
        <dbReference type="ChEBI" id="CHEBI:18420"/>
    </cofactor>
</comment>
<accession>A0A6J5S539</accession>
<dbReference type="GO" id="GO:0004518">
    <property type="term" value="F:nuclease activity"/>
    <property type="evidence" value="ECO:0007669"/>
    <property type="project" value="UniProtKB-KW"/>
</dbReference>
<dbReference type="Gene3D" id="3.40.1350.10">
    <property type="match status" value="1"/>
</dbReference>
<proteinExistence type="predicted"/>
<keyword evidence="3" id="KW-0378">Hydrolase</keyword>
<organism evidence="5">
    <name type="scientific">uncultured Caudovirales phage</name>
    <dbReference type="NCBI Taxonomy" id="2100421"/>
    <lineage>
        <taxon>Viruses</taxon>
        <taxon>Duplodnaviria</taxon>
        <taxon>Heunggongvirae</taxon>
        <taxon>Uroviricota</taxon>
        <taxon>Caudoviricetes</taxon>
        <taxon>Peduoviridae</taxon>
        <taxon>Maltschvirus</taxon>
        <taxon>Maltschvirus maltsch</taxon>
    </lineage>
</organism>
<evidence type="ECO:0000256" key="1">
    <source>
        <dbReference type="ARBA" id="ARBA00001946"/>
    </source>
</evidence>
<dbReference type="InterPro" id="IPR011856">
    <property type="entry name" value="tRNA_endonuc-like_dom_sf"/>
</dbReference>
<gene>
    <name evidence="5" type="ORF">UFOVP1376_43</name>
    <name evidence="6" type="ORF">UFOVP1623_20</name>
</gene>
<evidence type="ECO:0000256" key="2">
    <source>
        <dbReference type="ARBA" id="ARBA00022722"/>
    </source>
</evidence>
<feature type="domain" description="VRR-NUC" evidence="4">
    <location>
        <begin position="1"/>
        <end position="114"/>
    </location>
</feature>
<evidence type="ECO:0000259" key="4">
    <source>
        <dbReference type="SMART" id="SM00990"/>
    </source>
</evidence>
<evidence type="ECO:0000313" key="5">
    <source>
        <dbReference type="EMBL" id="CAB4202837.1"/>
    </source>
</evidence>
<name>A0A6J5S539_9CAUD</name>
<evidence type="ECO:0000256" key="3">
    <source>
        <dbReference type="ARBA" id="ARBA00022801"/>
    </source>
</evidence>
<dbReference type="EMBL" id="LR797491">
    <property type="protein sequence ID" value="CAB4220703.1"/>
    <property type="molecule type" value="Genomic_DNA"/>
</dbReference>
<dbReference type="Pfam" id="PF08774">
    <property type="entry name" value="VRR_NUC"/>
    <property type="match status" value="1"/>
</dbReference>